<keyword evidence="2" id="KW-1185">Reference proteome</keyword>
<dbReference type="AlphaFoldDB" id="A0A847R1I5"/>
<dbReference type="Proteomes" id="UP000586067">
    <property type="component" value="Unassembled WGS sequence"/>
</dbReference>
<dbReference type="EMBL" id="JABAEK010000006">
    <property type="protein sequence ID" value="NLQ17611.1"/>
    <property type="molecule type" value="Genomic_DNA"/>
</dbReference>
<reference evidence="1 2" key="1">
    <citation type="submission" date="2020-04" db="EMBL/GenBank/DDBJ databases">
        <title>Marinomonas sp. M1K-6 isolated from the deep seawater of the Mariana Trench.</title>
        <authorList>
            <person name="Li Y."/>
        </authorList>
    </citation>
    <scope>NUCLEOTIDE SEQUENCE [LARGE SCALE GENOMIC DNA]</scope>
    <source>
        <strain evidence="1 2">M1K-6</strain>
    </source>
</reference>
<gene>
    <name evidence="1" type="ORF">HGG82_08210</name>
</gene>
<comment type="caution">
    <text evidence="1">The sequence shown here is derived from an EMBL/GenBank/DDBJ whole genome shotgun (WGS) entry which is preliminary data.</text>
</comment>
<proteinExistence type="predicted"/>
<evidence type="ECO:0000313" key="1">
    <source>
        <dbReference type="EMBL" id="NLQ17611.1"/>
    </source>
</evidence>
<protein>
    <submittedName>
        <fullName evidence="1">Uncharacterized protein</fullName>
    </submittedName>
</protein>
<sequence length="31" mass="3766">MYLIYCSHCRVKRQFLKNQTNDIRHSKAKAL</sequence>
<name>A0A847R1I5_9GAMM</name>
<accession>A0A847R1I5</accession>
<organism evidence="1 2">
    <name type="scientific">Marinomonas profundi</name>
    <dbReference type="NCBI Taxonomy" id="2726122"/>
    <lineage>
        <taxon>Bacteria</taxon>
        <taxon>Pseudomonadati</taxon>
        <taxon>Pseudomonadota</taxon>
        <taxon>Gammaproteobacteria</taxon>
        <taxon>Oceanospirillales</taxon>
        <taxon>Oceanospirillaceae</taxon>
        <taxon>Marinomonas</taxon>
    </lineage>
</organism>
<evidence type="ECO:0000313" key="2">
    <source>
        <dbReference type="Proteomes" id="UP000586067"/>
    </source>
</evidence>